<gene>
    <name evidence="1" type="ORF">N4S67_13825</name>
</gene>
<evidence type="ECO:0000313" key="2">
    <source>
        <dbReference type="Proteomes" id="UP001206639"/>
    </source>
</evidence>
<accession>A0ABT2MB56</accession>
<sequence length="84" mass="9390">MRLTNDCYLVTLRFDSGEEHYFRDGERWTKVTARGRRMPATAEQVMNHLLPALAGVKPGIAVNVGHRDLDGGAAETLDRLRSAH</sequence>
<reference evidence="2" key="1">
    <citation type="submission" date="2023-07" db="EMBL/GenBank/DDBJ databases">
        <authorList>
            <person name="Deng Y."/>
            <person name="Zhang Y.-Q."/>
        </authorList>
    </citation>
    <scope>NUCLEOTIDE SEQUENCE [LARGE SCALE GENOMIC DNA]</scope>
    <source>
        <strain evidence="2">CPCC 205710</strain>
    </source>
</reference>
<dbReference type="Proteomes" id="UP001206639">
    <property type="component" value="Unassembled WGS sequence"/>
</dbReference>
<protein>
    <submittedName>
        <fullName evidence="1">Uncharacterized protein</fullName>
    </submittedName>
</protein>
<organism evidence="1 2">
    <name type="scientific">Mycobacterium deserti</name>
    <dbReference type="NCBI Taxonomy" id="2978347"/>
    <lineage>
        <taxon>Bacteria</taxon>
        <taxon>Bacillati</taxon>
        <taxon>Actinomycetota</taxon>
        <taxon>Actinomycetes</taxon>
        <taxon>Mycobacteriales</taxon>
        <taxon>Mycobacteriaceae</taxon>
        <taxon>Mycobacterium</taxon>
    </lineage>
</organism>
<proteinExistence type="predicted"/>
<comment type="caution">
    <text evidence="1">The sequence shown here is derived from an EMBL/GenBank/DDBJ whole genome shotgun (WGS) entry which is preliminary data.</text>
</comment>
<dbReference type="EMBL" id="JAODWD010000003">
    <property type="protein sequence ID" value="MCT7659503.1"/>
    <property type="molecule type" value="Genomic_DNA"/>
</dbReference>
<name>A0ABT2MB56_9MYCO</name>
<keyword evidence="2" id="KW-1185">Reference proteome</keyword>
<evidence type="ECO:0000313" key="1">
    <source>
        <dbReference type="EMBL" id="MCT7659503.1"/>
    </source>
</evidence>
<dbReference type="RefSeq" id="WP_260993541.1">
    <property type="nucleotide sequence ID" value="NZ_JAODWD010000003.1"/>
</dbReference>